<dbReference type="SMART" id="SM00345">
    <property type="entry name" value="HTH_GNTR"/>
    <property type="match status" value="1"/>
</dbReference>
<feature type="domain" description="HTH gntR-type" evidence="4">
    <location>
        <begin position="18"/>
        <end position="88"/>
    </location>
</feature>
<dbReference type="Pfam" id="PF00392">
    <property type="entry name" value="GntR"/>
    <property type="match status" value="1"/>
</dbReference>
<keyword evidence="1" id="KW-0805">Transcription regulation</keyword>
<dbReference type="Pfam" id="PF07729">
    <property type="entry name" value="FCD"/>
    <property type="match status" value="1"/>
</dbReference>
<reference evidence="6" key="1">
    <citation type="journal article" date="2019" name="Int. J. Syst. Evol. Microbiol.">
        <title>The Global Catalogue of Microorganisms (GCM) 10K type strain sequencing project: providing services to taxonomists for standard genome sequencing and annotation.</title>
        <authorList>
            <consortium name="The Broad Institute Genomics Platform"/>
            <consortium name="The Broad Institute Genome Sequencing Center for Infectious Disease"/>
            <person name="Wu L."/>
            <person name="Ma J."/>
        </authorList>
    </citation>
    <scope>NUCLEOTIDE SEQUENCE [LARGE SCALE GENOMIC DNA]</scope>
    <source>
        <strain evidence="6">CGMCC 1.15399</strain>
    </source>
</reference>
<name>A0ABW4G3L2_9ACTN</name>
<evidence type="ECO:0000256" key="3">
    <source>
        <dbReference type="ARBA" id="ARBA00023163"/>
    </source>
</evidence>
<gene>
    <name evidence="5" type="ORF">ACFSJ0_09230</name>
</gene>
<dbReference type="SMART" id="SM00895">
    <property type="entry name" value="FCD"/>
    <property type="match status" value="1"/>
</dbReference>
<evidence type="ECO:0000256" key="1">
    <source>
        <dbReference type="ARBA" id="ARBA00023015"/>
    </source>
</evidence>
<sequence length="258" mass="27877">MEALTALNSQALEGLRRLTAFDTVRARIALAVDLRLLKPGERLPPTAEVARALDVGEITVRRALIALCEEGVLVRRRGRTGGTMVADEPTVGQVAEIEAYRAATAEVHRLIDHRLMLECGISHLAATAVTAERLAELKTLVATMDQATSWADFHAGDERFHLLLASSTGVDSAADHYAPVLHQLYRYYLPYPLDYLRQSNREHAALVAALERQDPVEAVTIARAHVDVLHRTMFVGLLPTSDGSGTSATGPGSTAGPS</sequence>
<dbReference type="PANTHER" id="PTHR43537">
    <property type="entry name" value="TRANSCRIPTIONAL REGULATOR, GNTR FAMILY"/>
    <property type="match status" value="1"/>
</dbReference>
<accession>A0ABW4G3L2</accession>
<evidence type="ECO:0000313" key="5">
    <source>
        <dbReference type="EMBL" id="MFD1537215.1"/>
    </source>
</evidence>
<keyword evidence="6" id="KW-1185">Reference proteome</keyword>
<dbReference type="InterPro" id="IPR011711">
    <property type="entry name" value="GntR_C"/>
</dbReference>
<comment type="caution">
    <text evidence="5">The sequence shown here is derived from an EMBL/GenBank/DDBJ whole genome shotgun (WGS) entry which is preliminary data.</text>
</comment>
<dbReference type="PROSITE" id="PS50949">
    <property type="entry name" value="HTH_GNTR"/>
    <property type="match status" value="1"/>
</dbReference>
<dbReference type="Proteomes" id="UP001597097">
    <property type="component" value="Unassembled WGS sequence"/>
</dbReference>
<keyword evidence="3" id="KW-0804">Transcription</keyword>
<evidence type="ECO:0000256" key="2">
    <source>
        <dbReference type="ARBA" id="ARBA00023125"/>
    </source>
</evidence>
<dbReference type="RefSeq" id="WP_219528694.1">
    <property type="nucleotide sequence ID" value="NZ_JAHKRM010000005.1"/>
</dbReference>
<evidence type="ECO:0000313" key="6">
    <source>
        <dbReference type="Proteomes" id="UP001597097"/>
    </source>
</evidence>
<dbReference type="PANTHER" id="PTHR43537:SF5">
    <property type="entry name" value="UXU OPERON TRANSCRIPTIONAL REGULATOR"/>
    <property type="match status" value="1"/>
</dbReference>
<keyword evidence="2" id="KW-0238">DNA-binding</keyword>
<dbReference type="EMBL" id="JBHUCM010000008">
    <property type="protein sequence ID" value="MFD1537215.1"/>
    <property type="molecule type" value="Genomic_DNA"/>
</dbReference>
<evidence type="ECO:0000259" key="4">
    <source>
        <dbReference type="PROSITE" id="PS50949"/>
    </source>
</evidence>
<dbReference type="InterPro" id="IPR000524">
    <property type="entry name" value="Tscrpt_reg_HTH_GntR"/>
</dbReference>
<protein>
    <submittedName>
        <fullName evidence="5">FadR/GntR family transcriptional regulator</fullName>
    </submittedName>
</protein>
<proteinExistence type="predicted"/>
<organism evidence="5 6">
    <name type="scientific">Nonomuraea guangzhouensis</name>
    <dbReference type="NCBI Taxonomy" id="1291555"/>
    <lineage>
        <taxon>Bacteria</taxon>
        <taxon>Bacillati</taxon>
        <taxon>Actinomycetota</taxon>
        <taxon>Actinomycetes</taxon>
        <taxon>Streptosporangiales</taxon>
        <taxon>Streptosporangiaceae</taxon>
        <taxon>Nonomuraea</taxon>
    </lineage>
</organism>